<dbReference type="Proteomes" id="UP001347796">
    <property type="component" value="Unassembled WGS sequence"/>
</dbReference>
<protein>
    <recommendedName>
        <fullName evidence="7">Chitin-binding type-2 domain-containing protein</fullName>
    </recommendedName>
</protein>
<feature type="domain" description="Chitin-binding type-2" evidence="7">
    <location>
        <begin position="84"/>
        <end position="144"/>
    </location>
</feature>
<feature type="chain" id="PRO_5042964370" description="Chitin-binding type-2 domain-containing protein" evidence="6">
    <location>
        <begin position="17"/>
        <end position="212"/>
    </location>
</feature>
<evidence type="ECO:0000256" key="2">
    <source>
        <dbReference type="ARBA" id="ARBA00022729"/>
    </source>
</evidence>
<gene>
    <name evidence="8" type="ORF">SNE40_012149</name>
</gene>
<dbReference type="SUPFAM" id="SSF57625">
    <property type="entry name" value="Invertebrate chitin-binding proteins"/>
    <property type="match status" value="2"/>
</dbReference>
<dbReference type="GO" id="GO:0008061">
    <property type="term" value="F:chitin binding"/>
    <property type="evidence" value="ECO:0007669"/>
    <property type="project" value="UniProtKB-KW"/>
</dbReference>
<evidence type="ECO:0000256" key="3">
    <source>
        <dbReference type="ARBA" id="ARBA00022737"/>
    </source>
</evidence>
<keyword evidence="5" id="KW-0325">Glycoprotein</keyword>
<evidence type="ECO:0000256" key="4">
    <source>
        <dbReference type="ARBA" id="ARBA00023157"/>
    </source>
</evidence>
<dbReference type="InterPro" id="IPR051940">
    <property type="entry name" value="Chitin_bind-dev_reg"/>
</dbReference>
<keyword evidence="9" id="KW-1185">Reference proteome</keyword>
<evidence type="ECO:0000256" key="1">
    <source>
        <dbReference type="ARBA" id="ARBA00022669"/>
    </source>
</evidence>
<proteinExistence type="predicted"/>
<evidence type="ECO:0000256" key="5">
    <source>
        <dbReference type="ARBA" id="ARBA00023180"/>
    </source>
</evidence>
<accession>A0AAN8JQY8</accession>
<feature type="domain" description="Chitin-binding type-2" evidence="7">
    <location>
        <begin position="18"/>
        <end position="78"/>
    </location>
</feature>
<dbReference type="PANTHER" id="PTHR23301">
    <property type="entry name" value="CHITIN BINDING PERITROPHIN-A"/>
    <property type="match status" value="1"/>
</dbReference>
<sequence length="212" mass="23974">MLFLVISVLLLGATTAQSDICSSPNTVGRLYMDPGDCTYFYHCANGKDQRNYPCSAEEVFDPWRWVCVPNTEPINCTLNYNYFDQLCSNTAGGTVAYPDDCAKYLNCWDGNFIFPPMMCAHGTLYNEYEQRCDSTNDDNGRCGNRPFSSRTYNTEPCVHRPMPGDCNKYCDCRDKDDCRACGEGLYMSESKNICVDCLGLKPNEKEYCNLTC</sequence>
<dbReference type="PROSITE" id="PS50940">
    <property type="entry name" value="CHIT_BIND_II"/>
    <property type="match status" value="2"/>
</dbReference>
<comment type="caution">
    <text evidence="8">The sequence shown here is derived from an EMBL/GenBank/DDBJ whole genome shotgun (WGS) entry which is preliminary data.</text>
</comment>
<dbReference type="GO" id="GO:0005576">
    <property type="term" value="C:extracellular region"/>
    <property type="evidence" value="ECO:0007669"/>
    <property type="project" value="InterPro"/>
</dbReference>
<evidence type="ECO:0000256" key="6">
    <source>
        <dbReference type="SAM" id="SignalP"/>
    </source>
</evidence>
<organism evidence="8 9">
    <name type="scientific">Patella caerulea</name>
    <name type="common">Rayed Mediterranean limpet</name>
    <dbReference type="NCBI Taxonomy" id="87958"/>
    <lineage>
        <taxon>Eukaryota</taxon>
        <taxon>Metazoa</taxon>
        <taxon>Spiralia</taxon>
        <taxon>Lophotrochozoa</taxon>
        <taxon>Mollusca</taxon>
        <taxon>Gastropoda</taxon>
        <taxon>Patellogastropoda</taxon>
        <taxon>Patelloidea</taxon>
        <taxon>Patellidae</taxon>
        <taxon>Patella</taxon>
    </lineage>
</organism>
<keyword evidence="2 6" id="KW-0732">Signal</keyword>
<keyword evidence="4" id="KW-1015">Disulfide bond</keyword>
<keyword evidence="1" id="KW-0147">Chitin-binding</keyword>
<dbReference type="AlphaFoldDB" id="A0AAN8JQY8"/>
<dbReference type="EMBL" id="JAZGQO010000008">
    <property type="protein sequence ID" value="KAK6179898.1"/>
    <property type="molecule type" value="Genomic_DNA"/>
</dbReference>
<reference evidence="8 9" key="1">
    <citation type="submission" date="2024-01" db="EMBL/GenBank/DDBJ databases">
        <title>The genome of the rayed Mediterranean limpet Patella caerulea (Linnaeus, 1758).</title>
        <authorList>
            <person name="Anh-Thu Weber A."/>
            <person name="Halstead-Nussloch G."/>
        </authorList>
    </citation>
    <scope>NUCLEOTIDE SEQUENCE [LARGE SCALE GENOMIC DNA]</scope>
    <source>
        <strain evidence="8">AATW-2023a</strain>
        <tissue evidence="8">Whole specimen</tissue>
    </source>
</reference>
<dbReference type="SMART" id="SM00494">
    <property type="entry name" value="ChtBD2"/>
    <property type="match status" value="2"/>
</dbReference>
<dbReference type="PANTHER" id="PTHR23301:SF0">
    <property type="entry name" value="CHITIN-BINDING TYPE-2 DOMAIN-CONTAINING PROTEIN-RELATED"/>
    <property type="match status" value="1"/>
</dbReference>
<dbReference type="Gene3D" id="2.170.140.10">
    <property type="entry name" value="Chitin binding domain"/>
    <property type="match status" value="2"/>
</dbReference>
<name>A0AAN8JQY8_PATCE</name>
<evidence type="ECO:0000259" key="7">
    <source>
        <dbReference type="PROSITE" id="PS50940"/>
    </source>
</evidence>
<dbReference type="InterPro" id="IPR002557">
    <property type="entry name" value="Chitin-bd_dom"/>
</dbReference>
<dbReference type="Pfam" id="PF01607">
    <property type="entry name" value="CBM_14"/>
    <property type="match status" value="2"/>
</dbReference>
<keyword evidence="3" id="KW-0677">Repeat</keyword>
<feature type="signal peptide" evidence="6">
    <location>
        <begin position="1"/>
        <end position="16"/>
    </location>
</feature>
<evidence type="ECO:0000313" key="8">
    <source>
        <dbReference type="EMBL" id="KAK6179898.1"/>
    </source>
</evidence>
<evidence type="ECO:0000313" key="9">
    <source>
        <dbReference type="Proteomes" id="UP001347796"/>
    </source>
</evidence>
<dbReference type="InterPro" id="IPR036508">
    <property type="entry name" value="Chitin-bd_dom_sf"/>
</dbReference>